<feature type="domain" description="HTH crp-type" evidence="5">
    <location>
        <begin position="145"/>
        <end position="210"/>
    </location>
</feature>
<dbReference type="Pfam" id="PF13545">
    <property type="entry name" value="HTH_Crp_2"/>
    <property type="match status" value="1"/>
</dbReference>
<dbReference type="PANTHER" id="PTHR24567:SF74">
    <property type="entry name" value="HTH-TYPE TRANSCRIPTIONAL REGULATOR ARCR"/>
    <property type="match status" value="1"/>
</dbReference>
<evidence type="ECO:0000256" key="2">
    <source>
        <dbReference type="ARBA" id="ARBA00023125"/>
    </source>
</evidence>
<dbReference type="GO" id="GO:0003700">
    <property type="term" value="F:DNA-binding transcription factor activity"/>
    <property type="evidence" value="ECO:0007669"/>
    <property type="project" value="TreeGrafter"/>
</dbReference>
<dbReference type="InterPro" id="IPR014710">
    <property type="entry name" value="RmlC-like_jellyroll"/>
</dbReference>
<evidence type="ECO:0000313" key="7">
    <source>
        <dbReference type="Proteomes" id="UP000248326"/>
    </source>
</evidence>
<dbReference type="RefSeq" id="WP_110885322.1">
    <property type="nucleotide sequence ID" value="NZ_QJSX01000002.1"/>
</dbReference>
<keyword evidence="1" id="KW-0805">Transcription regulation</keyword>
<dbReference type="InterPro" id="IPR036388">
    <property type="entry name" value="WH-like_DNA-bd_sf"/>
</dbReference>
<dbReference type="InterPro" id="IPR000595">
    <property type="entry name" value="cNMP-bd_dom"/>
</dbReference>
<evidence type="ECO:0000313" key="6">
    <source>
        <dbReference type="EMBL" id="PYE55769.1"/>
    </source>
</evidence>
<keyword evidence="3" id="KW-0804">Transcription</keyword>
<dbReference type="Pfam" id="PF00027">
    <property type="entry name" value="cNMP_binding"/>
    <property type="match status" value="1"/>
</dbReference>
<dbReference type="Gene3D" id="1.10.10.10">
    <property type="entry name" value="Winged helix-like DNA-binding domain superfamily/Winged helix DNA-binding domain"/>
    <property type="match status" value="1"/>
</dbReference>
<protein>
    <submittedName>
        <fullName evidence="6">CRP/FNR family transcriptional regulator</fullName>
    </submittedName>
</protein>
<dbReference type="InterPro" id="IPR036390">
    <property type="entry name" value="WH_DNA-bd_sf"/>
</dbReference>
<accession>A0A318SA65</accession>
<gene>
    <name evidence="6" type="ORF">DES52_102133</name>
</gene>
<dbReference type="SMART" id="SM00100">
    <property type="entry name" value="cNMP"/>
    <property type="match status" value="1"/>
</dbReference>
<dbReference type="InterPro" id="IPR050397">
    <property type="entry name" value="Env_Response_Regulators"/>
</dbReference>
<evidence type="ECO:0000256" key="1">
    <source>
        <dbReference type="ARBA" id="ARBA00023015"/>
    </source>
</evidence>
<keyword evidence="2" id="KW-0238">DNA-binding</keyword>
<proteinExistence type="predicted"/>
<feature type="domain" description="Cyclic nucleotide-binding" evidence="4">
    <location>
        <begin position="14"/>
        <end position="94"/>
    </location>
</feature>
<dbReference type="SUPFAM" id="SSF46785">
    <property type="entry name" value="Winged helix' DNA-binding domain"/>
    <property type="match status" value="1"/>
</dbReference>
<reference evidence="6 7" key="1">
    <citation type="submission" date="2018-06" db="EMBL/GenBank/DDBJ databases">
        <title>Genomic Encyclopedia of Type Strains, Phase IV (KMG-IV): sequencing the most valuable type-strain genomes for metagenomic binning, comparative biology and taxonomic classification.</title>
        <authorList>
            <person name="Goeker M."/>
        </authorList>
    </citation>
    <scope>NUCLEOTIDE SEQUENCE [LARGE SCALE GENOMIC DNA]</scope>
    <source>
        <strain evidence="6 7">DSM 18048</strain>
    </source>
</reference>
<dbReference type="CDD" id="cd00038">
    <property type="entry name" value="CAP_ED"/>
    <property type="match status" value="1"/>
</dbReference>
<dbReference type="PROSITE" id="PS50042">
    <property type="entry name" value="CNMP_BINDING_3"/>
    <property type="match status" value="1"/>
</dbReference>
<name>A0A318SA65_9DEIO</name>
<dbReference type="PANTHER" id="PTHR24567">
    <property type="entry name" value="CRP FAMILY TRANSCRIPTIONAL REGULATORY PROTEIN"/>
    <property type="match status" value="1"/>
</dbReference>
<dbReference type="InterPro" id="IPR012318">
    <property type="entry name" value="HTH_CRP"/>
</dbReference>
<organism evidence="6 7">
    <name type="scientific">Deinococcus yavapaiensis KR-236</name>
    <dbReference type="NCBI Taxonomy" id="694435"/>
    <lineage>
        <taxon>Bacteria</taxon>
        <taxon>Thermotogati</taxon>
        <taxon>Deinococcota</taxon>
        <taxon>Deinococci</taxon>
        <taxon>Deinococcales</taxon>
        <taxon>Deinococcaceae</taxon>
        <taxon>Deinococcus</taxon>
    </lineage>
</organism>
<comment type="caution">
    <text evidence="6">The sequence shown here is derived from an EMBL/GenBank/DDBJ whole genome shotgun (WGS) entry which is preliminary data.</text>
</comment>
<evidence type="ECO:0000256" key="3">
    <source>
        <dbReference type="ARBA" id="ARBA00023163"/>
    </source>
</evidence>
<dbReference type="GO" id="GO:0005829">
    <property type="term" value="C:cytosol"/>
    <property type="evidence" value="ECO:0007669"/>
    <property type="project" value="TreeGrafter"/>
</dbReference>
<keyword evidence="7" id="KW-1185">Reference proteome</keyword>
<dbReference type="Proteomes" id="UP000248326">
    <property type="component" value="Unassembled WGS sequence"/>
</dbReference>
<dbReference type="GO" id="GO:0003677">
    <property type="term" value="F:DNA binding"/>
    <property type="evidence" value="ECO:0007669"/>
    <property type="project" value="UniProtKB-KW"/>
</dbReference>
<dbReference type="PROSITE" id="PS51063">
    <property type="entry name" value="HTH_CRP_2"/>
    <property type="match status" value="1"/>
</dbReference>
<evidence type="ECO:0000259" key="5">
    <source>
        <dbReference type="PROSITE" id="PS51063"/>
    </source>
</evidence>
<dbReference type="SUPFAM" id="SSF51206">
    <property type="entry name" value="cAMP-binding domain-like"/>
    <property type="match status" value="1"/>
</dbReference>
<dbReference type="Gene3D" id="2.60.120.10">
    <property type="entry name" value="Jelly Rolls"/>
    <property type="match status" value="1"/>
</dbReference>
<evidence type="ECO:0000259" key="4">
    <source>
        <dbReference type="PROSITE" id="PS50042"/>
    </source>
</evidence>
<dbReference type="AlphaFoldDB" id="A0A318SA65"/>
<dbReference type="EMBL" id="QJSX01000002">
    <property type="protein sequence ID" value="PYE55769.1"/>
    <property type="molecule type" value="Genomic_DNA"/>
</dbReference>
<dbReference type="InterPro" id="IPR018490">
    <property type="entry name" value="cNMP-bd_dom_sf"/>
</dbReference>
<sequence>MPEFAASLPLAWPLFEGLGEREGAALCASGVVRLARRGEALFAEGDLVTHLYGVESGSIKIVKFGPNGRRELTLRVAGGGETIGNAEVLGGAERFEWSAVVLEDARVVAFPSDAVRSCLDVTPAVKLLARRELELARQTAYLVLYDVGARLAVHLLRETRVSAVYKLPANSELAALLGTVPELVSRKLGEFYRSGLIGLAKRELRVLDEAGLRRVAEG</sequence>